<protein>
    <submittedName>
        <fullName evidence="6">ADP,ATP carrier protein</fullName>
    </submittedName>
</protein>
<feature type="transmembrane region" description="Helical" evidence="5">
    <location>
        <begin position="120"/>
        <end position="142"/>
    </location>
</feature>
<dbReference type="GO" id="GO:0016020">
    <property type="term" value="C:membrane"/>
    <property type="evidence" value="ECO:0007669"/>
    <property type="project" value="UniProtKB-SubCell"/>
</dbReference>
<comment type="subcellular location">
    <subcellularLocation>
        <location evidence="1">Membrane</location>
        <topology evidence="1">Multi-pass membrane protein</topology>
    </subcellularLocation>
</comment>
<keyword evidence="4 5" id="KW-0472">Membrane</keyword>
<dbReference type="AlphaFoldDB" id="A0A0N4WLD4"/>
<name>A0A0N4WLD4_HAEPC</name>
<sequence length="242" mass="26964">LLMRMYQKSAQALSEYREVLTAPRKFRMLLGLNLLAFGVELLIFAGLMDIQYSYLRYKLGWGDKEYGWFSGLQYGITTLTVNFTSFCYLLVMVVYPLLYIRGFTDGILGCLGLLAKVISLVMLAFVANTGMAYSVIGISTIYTLVRQSPSDLPFSAFTSLNRFVSTGFRSFISSIIETNEQGKVFSVIALLEGVTGILASTIFNNLYPKTLHFFPGLLYLASAALLLIPLGILGYAIHYLNH</sequence>
<dbReference type="PANTHER" id="PTHR23507">
    <property type="entry name" value="ZGC:174356"/>
    <property type="match status" value="1"/>
</dbReference>
<keyword evidence="3 5" id="KW-1133">Transmembrane helix</keyword>
<dbReference type="PANTHER" id="PTHR23507:SF1">
    <property type="entry name" value="FI18259P1-RELATED"/>
    <property type="match status" value="1"/>
</dbReference>
<organism evidence="6">
    <name type="scientific">Haemonchus placei</name>
    <name type="common">Barber's pole worm</name>
    <dbReference type="NCBI Taxonomy" id="6290"/>
    <lineage>
        <taxon>Eukaryota</taxon>
        <taxon>Metazoa</taxon>
        <taxon>Ecdysozoa</taxon>
        <taxon>Nematoda</taxon>
        <taxon>Chromadorea</taxon>
        <taxon>Rhabditida</taxon>
        <taxon>Rhabditina</taxon>
        <taxon>Rhabditomorpha</taxon>
        <taxon>Strongyloidea</taxon>
        <taxon>Trichostrongylidae</taxon>
        <taxon>Haemonchus</taxon>
    </lineage>
</organism>
<evidence type="ECO:0000256" key="5">
    <source>
        <dbReference type="SAM" id="Phobius"/>
    </source>
</evidence>
<feature type="transmembrane region" description="Helical" evidence="5">
    <location>
        <begin position="213"/>
        <end position="237"/>
    </location>
</feature>
<reference evidence="6" key="1">
    <citation type="submission" date="2017-02" db="UniProtKB">
        <authorList>
            <consortium name="WormBaseParasite"/>
        </authorList>
    </citation>
    <scope>IDENTIFICATION</scope>
</reference>
<dbReference type="WBParaSite" id="HPLM_0001195401-mRNA-1">
    <property type="protein sequence ID" value="HPLM_0001195401-mRNA-1"/>
    <property type="gene ID" value="HPLM_0001195401"/>
</dbReference>
<feature type="transmembrane region" description="Helical" evidence="5">
    <location>
        <begin position="74"/>
        <end position="99"/>
    </location>
</feature>
<feature type="transmembrane region" description="Helical" evidence="5">
    <location>
        <begin position="34"/>
        <end position="54"/>
    </location>
</feature>
<evidence type="ECO:0000256" key="1">
    <source>
        <dbReference type="ARBA" id="ARBA00004141"/>
    </source>
</evidence>
<feature type="transmembrane region" description="Helical" evidence="5">
    <location>
        <begin position="184"/>
        <end position="207"/>
    </location>
</feature>
<evidence type="ECO:0000256" key="3">
    <source>
        <dbReference type="ARBA" id="ARBA00022989"/>
    </source>
</evidence>
<evidence type="ECO:0000313" key="6">
    <source>
        <dbReference type="WBParaSite" id="HPLM_0001195401-mRNA-1"/>
    </source>
</evidence>
<evidence type="ECO:0000256" key="2">
    <source>
        <dbReference type="ARBA" id="ARBA00022692"/>
    </source>
</evidence>
<keyword evidence="2 5" id="KW-0812">Transmembrane</keyword>
<proteinExistence type="predicted"/>
<dbReference type="GO" id="GO:0022857">
    <property type="term" value="F:transmembrane transporter activity"/>
    <property type="evidence" value="ECO:0007669"/>
    <property type="project" value="TreeGrafter"/>
</dbReference>
<evidence type="ECO:0000256" key="4">
    <source>
        <dbReference type="ARBA" id="ARBA00023136"/>
    </source>
</evidence>
<accession>A0A0N4WLD4</accession>